<dbReference type="PANTHER" id="PTHR47326:SF1">
    <property type="entry name" value="HTH PSQ-TYPE DOMAIN-CONTAINING PROTEIN"/>
    <property type="match status" value="1"/>
</dbReference>
<evidence type="ECO:0008006" key="3">
    <source>
        <dbReference type="Google" id="ProtNLM"/>
    </source>
</evidence>
<dbReference type="AlphaFoldDB" id="A0A4Y2A2F4"/>
<evidence type="ECO:0000313" key="1">
    <source>
        <dbReference type="EMBL" id="GBL73903.1"/>
    </source>
</evidence>
<dbReference type="InterPro" id="IPR036397">
    <property type="entry name" value="RNaseH_sf"/>
</dbReference>
<proteinExistence type="predicted"/>
<organism evidence="1 2">
    <name type="scientific">Araneus ventricosus</name>
    <name type="common">Orbweaver spider</name>
    <name type="synonym">Epeira ventricosa</name>
    <dbReference type="NCBI Taxonomy" id="182803"/>
    <lineage>
        <taxon>Eukaryota</taxon>
        <taxon>Metazoa</taxon>
        <taxon>Ecdysozoa</taxon>
        <taxon>Arthropoda</taxon>
        <taxon>Chelicerata</taxon>
        <taxon>Arachnida</taxon>
        <taxon>Araneae</taxon>
        <taxon>Araneomorphae</taxon>
        <taxon>Entelegynae</taxon>
        <taxon>Araneoidea</taxon>
        <taxon>Araneidae</taxon>
        <taxon>Araneus</taxon>
    </lineage>
</organism>
<dbReference type="OrthoDB" id="6436543at2759"/>
<reference evidence="1 2" key="1">
    <citation type="journal article" date="2019" name="Sci. Rep.">
        <title>Orb-weaving spider Araneus ventricosus genome elucidates the spidroin gene catalogue.</title>
        <authorList>
            <person name="Kono N."/>
            <person name="Nakamura H."/>
            <person name="Ohtoshi R."/>
            <person name="Moran D.A.P."/>
            <person name="Shinohara A."/>
            <person name="Yoshida Y."/>
            <person name="Fujiwara M."/>
            <person name="Mori M."/>
            <person name="Tomita M."/>
            <person name="Arakawa K."/>
        </authorList>
    </citation>
    <scope>NUCLEOTIDE SEQUENCE [LARGE SCALE GENOMIC DNA]</scope>
</reference>
<dbReference type="EMBL" id="BGPR01000004">
    <property type="protein sequence ID" value="GBL73903.1"/>
    <property type="molecule type" value="Genomic_DNA"/>
</dbReference>
<protein>
    <recommendedName>
        <fullName evidence="3">Tc1-like transposase DDE domain-containing protein</fullName>
    </recommendedName>
</protein>
<dbReference type="GO" id="GO:0003676">
    <property type="term" value="F:nucleic acid binding"/>
    <property type="evidence" value="ECO:0007669"/>
    <property type="project" value="InterPro"/>
</dbReference>
<sequence length="108" mass="12691">MTADIFEVFYEHFCTRIIGLDYPSHFQGVIEWPQFSPDLNPCDFYLWDYLNSKRWQTNPKTFPELKAVVTNAVGTIHNEVSSRLMDGFQNRLIAIFVKEGGHFETLYH</sequence>
<dbReference type="Proteomes" id="UP000499080">
    <property type="component" value="Unassembled WGS sequence"/>
</dbReference>
<comment type="caution">
    <text evidence="1">The sequence shown here is derived from an EMBL/GenBank/DDBJ whole genome shotgun (WGS) entry which is preliminary data.</text>
</comment>
<dbReference type="Gene3D" id="3.30.420.10">
    <property type="entry name" value="Ribonuclease H-like superfamily/Ribonuclease H"/>
    <property type="match status" value="1"/>
</dbReference>
<accession>A0A4Y2A2F4</accession>
<evidence type="ECO:0000313" key="2">
    <source>
        <dbReference type="Proteomes" id="UP000499080"/>
    </source>
</evidence>
<dbReference type="PANTHER" id="PTHR47326">
    <property type="entry name" value="TRANSPOSABLE ELEMENT TC3 TRANSPOSASE-LIKE PROTEIN"/>
    <property type="match status" value="1"/>
</dbReference>
<keyword evidence="2" id="KW-1185">Reference proteome</keyword>
<gene>
    <name evidence="1" type="ORF">AVEN_230847_1</name>
</gene>
<name>A0A4Y2A2F4_ARAVE</name>